<keyword evidence="4" id="KW-1185">Reference proteome</keyword>
<keyword evidence="1" id="KW-0175">Coiled coil</keyword>
<comment type="caution">
    <text evidence="3">The sequence shown here is derived from an EMBL/GenBank/DDBJ whole genome shotgun (WGS) entry which is preliminary data.</text>
</comment>
<dbReference type="EMBL" id="BQNB010020313">
    <property type="protein sequence ID" value="GJT94625.1"/>
    <property type="molecule type" value="Genomic_DNA"/>
</dbReference>
<protein>
    <submittedName>
        <fullName evidence="3">Uncharacterized protein</fullName>
    </submittedName>
</protein>
<feature type="compositionally biased region" description="Polar residues" evidence="2">
    <location>
        <begin position="87"/>
        <end position="101"/>
    </location>
</feature>
<proteinExistence type="predicted"/>
<feature type="coiled-coil region" evidence="1">
    <location>
        <begin position="184"/>
        <end position="211"/>
    </location>
</feature>
<reference evidence="3" key="1">
    <citation type="journal article" date="2022" name="Int. J. Mol. Sci.">
        <title>Draft Genome of Tanacetum Coccineum: Genomic Comparison of Closely Related Tanacetum-Family Plants.</title>
        <authorList>
            <person name="Yamashiro T."/>
            <person name="Shiraishi A."/>
            <person name="Nakayama K."/>
            <person name="Satake H."/>
        </authorList>
    </citation>
    <scope>NUCLEOTIDE SEQUENCE</scope>
</reference>
<evidence type="ECO:0000256" key="1">
    <source>
        <dbReference type="SAM" id="Coils"/>
    </source>
</evidence>
<evidence type="ECO:0000313" key="3">
    <source>
        <dbReference type="EMBL" id="GJT94625.1"/>
    </source>
</evidence>
<feature type="region of interest" description="Disordered" evidence="2">
    <location>
        <begin position="81"/>
        <end position="101"/>
    </location>
</feature>
<gene>
    <name evidence="3" type="ORF">Tco_1090143</name>
</gene>
<name>A0ABQ5I3H6_9ASTR</name>
<sequence>MARSGMDLKASTLVIIQLYRLIIQGEQATAGSGSAALATEDATSSSVIHTLERALEDALHDNVGVSLRMTEFAGDGRPLSAPELGTRTLSATPSQGSSANDFYESQTVDSATAMNVYVLFLDHVTPPGYWVALRNQGDVGFLDAFNINSAQHICMASKLRLRYEHEIMTREKFERKFTDSATIVQHKDAEVVELKAKLEKSESETAEVEELHKHVSDLEAMVAVKDAEERRFMERAAELDARIADVRRDMENDLYQHMLTAITGQRWVVGHGFHLAVYKCARSCKCACSTLGKVNSTAINKGIQSGLEAGVVHGKAGRSPNQIEAYDPEVKGKYVTAVSEFKGNTDATPEFSWFQPSLDQVVVPIYSESGSVDREMLLSDAIPAIH</sequence>
<reference evidence="3" key="2">
    <citation type="submission" date="2022-01" db="EMBL/GenBank/DDBJ databases">
        <authorList>
            <person name="Yamashiro T."/>
            <person name="Shiraishi A."/>
            <person name="Satake H."/>
            <person name="Nakayama K."/>
        </authorList>
    </citation>
    <scope>NUCLEOTIDE SEQUENCE</scope>
</reference>
<accession>A0ABQ5I3H6</accession>
<organism evidence="3 4">
    <name type="scientific">Tanacetum coccineum</name>
    <dbReference type="NCBI Taxonomy" id="301880"/>
    <lineage>
        <taxon>Eukaryota</taxon>
        <taxon>Viridiplantae</taxon>
        <taxon>Streptophyta</taxon>
        <taxon>Embryophyta</taxon>
        <taxon>Tracheophyta</taxon>
        <taxon>Spermatophyta</taxon>
        <taxon>Magnoliopsida</taxon>
        <taxon>eudicotyledons</taxon>
        <taxon>Gunneridae</taxon>
        <taxon>Pentapetalae</taxon>
        <taxon>asterids</taxon>
        <taxon>campanulids</taxon>
        <taxon>Asterales</taxon>
        <taxon>Asteraceae</taxon>
        <taxon>Asteroideae</taxon>
        <taxon>Anthemideae</taxon>
        <taxon>Anthemidinae</taxon>
        <taxon>Tanacetum</taxon>
    </lineage>
</organism>
<evidence type="ECO:0000256" key="2">
    <source>
        <dbReference type="SAM" id="MobiDB-lite"/>
    </source>
</evidence>
<evidence type="ECO:0000313" key="4">
    <source>
        <dbReference type="Proteomes" id="UP001151760"/>
    </source>
</evidence>
<dbReference type="Proteomes" id="UP001151760">
    <property type="component" value="Unassembled WGS sequence"/>
</dbReference>